<dbReference type="PANTHER" id="PTHR46534">
    <property type="entry name" value="IGGFC_BINDING DOMAIN-CONTAINING PROTEIN"/>
    <property type="match status" value="1"/>
</dbReference>
<sequence length="343" mass="37885">MLEIVGDQINIMGLYLTSDNPIVVYSGHQCGNVPVGSSYCEPLFQQIPPLLTVGKDYILGPIRHRDKAGYTVRIIVTILDTVVDLLAENNNLQIENANLDNCTLSTNDGVASVECVSPLDVGSYLDVLVIPSTVLLKVKCSAPCYVYQMNHGGSQPQIGVKADPFMALVALISQRTATVRFSTIPSYTEGHELLFRNSVTIIARGSDRILLDDAILPPENGINIGDNKVYSQEIGQGLHEVRTSDVKGRRRTPTSSKPQPQSFDNLAADLENDNKTPTVYESIRSKPDTTTYCVIDVQRKNGEDTVYYHLGREDNRAIHGLISSDIVKQYERIRIGDNYQNKT</sequence>
<comment type="caution">
    <text evidence="3">The sequence shown here is derived from an EMBL/GenBank/DDBJ whole genome shotgun (WGS) entry which is preliminary data.</text>
</comment>
<name>A0AAD9K7R8_9ANNE</name>
<dbReference type="Pfam" id="PF17517">
    <property type="entry name" value="IgGFc_binding"/>
    <property type="match status" value="1"/>
</dbReference>
<evidence type="ECO:0000259" key="2">
    <source>
        <dbReference type="Pfam" id="PF17517"/>
    </source>
</evidence>
<evidence type="ECO:0000256" key="1">
    <source>
        <dbReference type="SAM" id="MobiDB-lite"/>
    </source>
</evidence>
<proteinExistence type="predicted"/>
<evidence type="ECO:0000313" key="3">
    <source>
        <dbReference type="EMBL" id="KAK2166277.1"/>
    </source>
</evidence>
<dbReference type="InterPro" id="IPR035234">
    <property type="entry name" value="IgGFc-bd_N"/>
</dbReference>
<keyword evidence="4" id="KW-1185">Reference proteome</keyword>
<organism evidence="3 4">
    <name type="scientific">Paralvinella palmiformis</name>
    <dbReference type="NCBI Taxonomy" id="53620"/>
    <lineage>
        <taxon>Eukaryota</taxon>
        <taxon>Metazoa</taxon>
        <taxon>Spiralia</taxon>
        <taxon>Lophotrochozoa</taxon>
        <taxon>Annelida</taxon>
        <taxon>Polychaeta</taxon>
        <taxon>Sedentaria</taxon>
        <taxon>Canalipalpata</taxon>
        <taxon>Terebellida</taxon>
        <taxon>Terebelliformia</taxon>
        <taxon>Alvinellidae</taxon>
        <taxon>Paralvinella</taxon>
    </lineage>
</organism>
<protein>
    <recommendedName>
        <fullName evidence="2">IgGFc-binding protein N-terminal domain-containing protein</fullName>
    </recommendedName>
</protein>
<dbReference type="Proteomes" id="UP001208570">
    <property type="component" value="Unassembled WGS sequence"/>
</dbReference>
<reference evidence="3" key="1">
    <citation type="journal article" date="2023" name="Mol. Biol. Evol.">
        <title>Third-Generation Sequencing Reveals the Adaptive Role of the Epigenome in Three Deep-Sea Polychaetes.</title>
        <authorList>
            <person name="Perez M."/>
            <person name="Aroh O."/>
            <person name="Sun Y."/>
            <person name="Lan Y."/>
            <person name="Juniper S.K."/>
            <person name="Young C.R."/>
            <person name="Angers B."/>
            <person name="Qian P.Y."/>
        </authorList>
    </citation>
    <scope>NUCLEOTIDE SEQUENCE</scope>
    <source>
        <strain evidence="3">P08H-3</strain>
    </source>
</reference>
<evidence type="ECO:0000313" key="4">
    <source>
        <dbReference type="Proteomes" id="UP001208570"/>
    </source>
</evidence>
<dbReference type="EMBL" id="JAODUP010000040">
    <property type="protein sequence ID" value="KAK2166277.1"/>
    <property type="molecule type" value="Genomic_DNA"/>
</dbReference>
<feature type="compositionally biased region" description="Polar residues" evidence="1">
    <location>
        <begin position="253"/>
        <end position="264"/>
    </location>
</feature>
<dbReference type="AlphaFoldDB" id="A0AAD9K7R8"/>
<accession>A0AAD9K7R8</accession>
<feature type="region of interest" description="Disordered" evidence="1">
    <location>
        <begin position="240"/>
        <end position="271"/>
    </location>
</feature>
<dbReference type="PANTHER" id="PTHR46534:SF1">
    <property type="entry name" value="IGGFC-BINDING PROTEIN N-TERMINAL DOMAIN-CONTAINING PROTEIN"/>
    <property type="match status" value="1"/>
</dbReference>
<feature type="domain" description="IgGFc-binding protein N-terminal" evidence="2">
    <location>
        <begin position="10"/>
        <end position="243"/>
    </location>
</feature>
<gene>
    <name evidence="3" type="ORF">LSH36_40g10030</name>
</gene>